<dbReference type="EMBL" id="JAOWKX010000003">
    <property type="protein sequence ID" value="MCV2884553.1"/>
    <property type="molecule type" value="Genomic_DNA"/>
</dbReference>
<evidence type="ECO:0000313" key="4">
    <source>
        <dbReference type="EMBL" id="MCV2884553.1"/>
    </source>
</evidence>
<dbReference type="Pfam" id="PF00990">
    <property type="entry name" value="GGDEF"/>
    <property type="match status" value="1"/>
</dbReference>
<dbReference type="SUPFAM" id="SSF55073">
    <property type="entry name" value="Nucleotide cyclase"/>
    <property type="match status" value="1"/>
</dbReference>
<name>A0ABT3A783_9ALTE</name>
<protein>
    <recommendedName>
        <fullName evidence="1">diguanylate cyclase</fullName>
        <ecNumber evidence="1">2.7.7.65</ecNumber>
    </recommendedName>
</protein>
<dbReference type="InterPro" id="IPR029787">
    <property type="entry name" value="Nucleotide_cyclase"/>
</dbReference>
<feature type="domain" description="GGDEF" evidence="3">
    <location>
        <begin position="204"/>
        <end position="338"/>
    </location>
</feature>
<dbReference type="SMART" id="SM00267">
    <property type="entry name" value="GGDEF"/>
    <property type="match status" value="1"/>
</dbReference>
<evidence type="ECO:0000256" key="2">
    <source>
        <dbReference type="SAM" id="Coils"/>
    </source>
</evidence>
<dbReference type="InterPro" id="IPR043128">
    <property type="entry name" value="Rev_trsase/Diguanyl_cyclase"/>
</dbReference>
<keyword evidence="5" id="KW-1185">Reference proteome</keyword>
<gene>
    <name evidence="4" type="ORF">OE749_07590</name>
</gene>
<sequence length="338" mass="38474">MSKPSLEASFDTLKQTIPLLLKHSIPAIPTNYALWYTYVNNDSPELNAELDNAVADNQPLSELKSQELYRTHLADKQEVSIWDLRQSLEGMLIELNQSMKDTRSDTSEYKTVMDRCIDDLNKVEQEGWTIEEVMGLVRNMVTEAQTIRQSTISFNSALSSAEKEIERLREQLKESQQEALYDALTGLCNRRYFDSEIESKIAMDRISLMLIDIDHFKVINDTHGHQMGDLVLKAVARKLQSGCRDNAQVFRYGGEEFALIMPNADLPIARRVAESLRKSVEKIAVKNRRTGETLGDITVSIGVAQKEENEAHPELIERADKLLYQAKKLGRNRVMPIT</sequence>
<dbReference type="PANTHER" id="PTHR45138">
    <property type="entry name" value="REGULATORY COMPONENTS OF SENSORY TRANSDUCTION SYSTEM"/>
    <property type="match status" value="1"/>
</dbReference>
<dbReference type="RefSeq" id="WP_263711835.1">
    <property type="nucleotide sequence ID" value="NZ_JAOWKX010000003.1"/>
</dbReference>
<comment type="caution">
    <text evidence="4">The sequence shown here is derived from an EMBL/GenBank/DDBJ whole genome shotgun (WGS) entry which is preliminary data.</text>
</comment>
<organism evidence="4 5">
    <name type="scientific">Fluctibacter corallii</name>
    <dbReference type="NCBI Taxonomy" id="2984329"/>
    <lineage>
        <taxon>Bacteria</taxon>
        <taxon>Pseudomonadati</taxon>
        <taxon>Pseudomonadota</taxon>
        <taxon>Gammaproteobacteria</taxon>
        <taxon>Alteromonadales</taxon>
        <taxon>Alteromonadaceae</taxon>
        <taxon>Fluctibacter</taxon>
    </lineage>
</organism>
<reference evidence="4 5" key="1">
    <citation type="submission" date="2022-10" db="EMBL/GenBank/DDBJ databases">
        <title>Aestuariibacter sp. AA17 isolated from Montipora capitata coral fragment.</title>
        <authorList>
            <person name="Emsley S.A."/>
            <person name="Pfannmuller K.M."/>
            <person name="Loughran R.M."/>
            <person name="Shlafstein M."/>
            <person name="Papke E."/>
            <person name="Saw J.H."/>
            <person name="Ushijima B."/>
            <person name="Videau P."/>
        </authorList>
    </citation>
    <scope>NUCLEOTIDE SEQUENCE [LARGE SCALE GENOMIC DNA]</scope>
    <source>
        <strain evidence="4 5">AA17</strain>
    </source>
</reference>
<dbReference type="InterPro" id="IPR050469">
    <property type="entry name" value="Diguanylate_Cyclase"/>
</dbReference>
<dbReference type="Gene3D" id="3.30.70.270">
    <property type="match status" value="1"/>
</dbReference>
<dbReference type="CDD" id="cd01949">
    <property type="entry name" value="GGDEF"/>
    <property type="match status" value="1"/>
</dbReference>
<accession>A0ABT3A783</accession>
<evidence type="ECO:0000313" key="5">
    <source>
        <dbReference type="Proteomes" id="UP001652504"/>
    </source>
</evidence>
<keyword evidence="2" id="KW-0175">Coiled coil</keyword>
<dbReference type="NCBIfam" id="TIGR00254">
    <property type="entry name" value="GGDEF"/>
    <property type="match status" value="1"/>
</dbReference>
<evidence type="ECO:0000259" key="3">
    <source>
        <dbReference type="PROSITE" id="PS50887"/>
    </source>
</evidence>
<dbReference type="PROSITE" id="PS50887">
    <property type="entry name" value="GGDEF"/>
    <property type="match status" value="1"/>
</dbReference>
<dbReference type="EC" id="2.7.7.65" evidence="1"/>
<dbReference type="Proteomes" id="UP001652504">
    <property type="component" value="Unassembled WGS sequence"/>
</dbReference>
<proteinExistence type="predicted"/>
<dbReference type="PANTHER" id="PTHR45138:SF2">
    <property type="entry name" value="DIGUANYLATE CYCLASE VDCA"/>
    <property type="match status" value="1"/>
</dbReference>
<feature type="coiled-coil region" evidence="2">
    <location>
        <begin position="151"/>
        <end position="178"/>
    </location>
</feature>
<evidence type="ECO:0000256" key="1">
    <source>
        <dbReference type="ARBA" id="ARBA00012528"/>
    </source>
</evidence>
<dbReference type="InterPro" id="IPR000160">
    <property type="entry name" value="GGDEF_dom"/>
</dbReference>